<organism evidence="17 18">
    <name type="scientific">Henosepilachna vigintioctopunctata</name>
    <dbReference type="NCBI Taxonomy" id="420089"/>
    <lineage>
        <taxon>Eukaryota</taxon>
        <taxon>Metazoa</taxon>
        <taxon>Ecdysozoa</taxon>
        <taxon>Arthropoda</taxon>
        <taxon>Hexapoda</taxon>
        <taxon>Insecta</taxon>
        <taxon>Pterygota</taxon>
        <taxon>Neoptera</taxon>
        <taxon>Endopterygota</taxon>
        <taxon>Coleoptera</taxon>
        <taxon>Polyphaga</taxon>
        <taxon>Cucujiformia</taxon>
        <taxon>Coccinelloidea</taxon>
        <taxon>Coccinellidae</taxon>
        <taxon>Epilachninae</taxon>
        <taxon>Epilachnini</taxon>
        <taxon>Henosepilachna</taxon>
    </lineage>
</organism>
<feature type="transmembrane region" description="Helical" evidence="16">
    <location>
        <begin position="12"/>
        <end position="29"/>
    </location>
</feature>
<reference evidence="17 18" key="1">
    <citation type="submission" date="2023-03" db="EMBL/GenBank/DDBJ databases">
        <title>Genome insight into feeding habits of ladybird beetles.</title>
        <authorList>
            <person name="Li H.-S."/>
            <person name="Huang Y.-H."/>
            <person name="Pang H."/>
        </authorList>
    </citation>
    <scope>NUCLEOTIDE SEQUENCE [LARGE SCALE GENOMIC DNA]</scope>
    <source>
        <strain evidence="17">SYSU_2023b</strain>
        <tissue evidence="17">Whole body</tissue>
    </source>
</reference>
<evidence type="ECO:0000256" key="9">
    <source>
        <dbReference type="ARBA" id="ARBA00022848"/>
    </source>
</evidence>
<proteinExistence type="inferred from homology"/>
<comment type="similarity">
    <text evidence="5 15">Belongs to the cytochrome P450 family.</text>
</comment>
<dbReference type="InterPro" id="IPR017972">
    <property type="entry name" value="Cyt_P450_CS"/>
</dbReference>
<dbReference type="GO" id="GO:0016705">
    <property type="term" value="F:oxidoreductase activity, acting on paired donors, with incorporation or reduction of molecular oxygen"/>
    <property type="evidence" value="ECO:0007669"/>
    <property type="project" value="InterPro"/>
</dbReference>
<evidence type="ECO:0000256" key="10">
    <source>
        <dbReference type="ARBA" id="ARBA00023002"/>
    </source>
</evidence>
<sequence length="504" mass="59551">MINYLYNLMYRITGFLIFSTLVYIMYYIFTRRKLYAYSKQFLGEFAFPLIGNCYMLIGKNEDVLIKLAKFFKKFDGVNQPLKFWLGSKLCIIFTNPHQVEKILFSQKLSHKMEIYDILKRFVGEGLITASGAEYRRHKKIIVPILDLNFINSLYDVFLKYSQKCTEDLMFYCNKGTLDIEPFIHDCFLRTVSHAFLGKEYDEESKDDHQFKLDVIEIYDKILTRLIRPWLHPDFIYQMTSLAKREDELMQRCHAYIGKAVIESWRRFQSGTASNKDIIPLIDFLTERVAEHPDLMNEKFFFDHIFTLFLASEDTLTIIASFLCVCLGMYPEYQEKLAEELRRHFGETPRAASMEDISRLPYLEMCIKETLRVVPIGPILLRKITEECEIDGWKLPEGASLLMPVYFIHRDRRYWQNPDHFYPDHFLPEAVKGRPTYAYMPFSGGIRGCIGKVFSNVNLKIFMATFLQRFEVEADGKLPDIKFKIDISVRPINGYKVRIKKRQWK</sequence>
<gene>
    <name evidence="17" type="ORF">WA026_005507</name>
</gene>
<feature type="binding site" description="axial binding residue" evidence="14">
    <location>
        <position position="448"/>
    </location>
    <ligand>
        <name>heme</name>
        <dbReference type="ChEBI" id="CHEBI:30413"/>
    </ligand>
    <ligandPart>
        <name>Fe</name>
        <dbReference type="ChEBI" id="CHEBI:18248"/>
    </ligandPart>
</feature>
<comment type="function">
    <text evidence="2">May be involved in the metabolism of insect hormones and in the breakdown of synthetic insecticides.</text>
</comment>
<dbReference type="GO" id="GO:0005506">
    <property type="term" value="F:iron ion binding"/>
    <property type="evidence" value="ECO:0007669"/>
    <property type="project" value="InterPro"/>
</dbReference>
<keyword evidence="9" id="KW-0492">Microsome</keyword>
<keyword evidence="7 14" id="KW-0479">Metal-binding</keyword>
<evidence type="ECO:0000256" key="12">
    <source>
        <dbReference type="ARBA" id="ARBA00023033"/>
    </source>
</evidence>
<dbReference type="InterPro" id="IPR050196">
    <property type="entry name" value="Cytochrome_P450_Monoox"/>
</dbReference>
<dbReference type="AlphaFoldDB" id="A0AAW1U249"/>
<dbReference type="PROSITE" id="PS00086">
    <property type="entry name" value="CYTOCHROME_P450"/>
    <property type="match status" value="1"/>
</dbReference>
<evidence type="ECO:0000256" key="6">
    <source>
        <dbReference type="ARBA" id="ARBA00022617"/>
    </source>
</evidence>
<comment type="cofactor">
    <cofactor evidence="1 14">
        <name>heme</name>
        <dbReference type="ChEBI" id="CHEBI:30413"/>
    </cofactor>
</comment>
<keyword evidence="8" id="KW-0256">Endoplasmic reticulum</keyword>
<name>A0AAW1U249_9CUCU</name>
<keyword evidence="16" id="KW-0812">Transmembrane</keyword>
<keyword evidence="6 14" id="KW-0349">Heme</keyword>
<dbReference type="Pfam" id="PF00067">
    <property type="entry name" value="p450"/>
    <property type="match status" value="1"/>
</dbReference>
<protein>
    <recommendedName>
        <fullName evidence="19">Cytochrome P450</fullName>
    </recommendedName>
</protein>
<evidence type="ECO:0000256" key="16">
    <source>
        <dbReference type="SAM" id="Phobius"/>
    </source>
</evidence>
<evidence type="ECO:0000256" key="14">
    <source>
        <dbReference type="PIRSR" id="PIRSR602403-1"/>
    </source>
</evidence>
<evidence type="ECO:0000256" key="5">
    <source>
        <dbReference type="ARBA" id="ARBA00010617"/>
    </source>
</evidence>
<comment type="caution">
    <text evidence="17">The sequence shown here is derived from an EMBL/GenBank/DDBJ whole genome shotgun (WGS) entry which is preliminary data.</text>
</comment>
<keyword evidence="10 15" id="KW-0560">Oxidoreductase</keyword>
<dbReference type="GO" id="GO:0020037">
    <property type="term" value="F:heme binding"/>
    <property type="evidence" value="ECO:0007669"/>
    <property type="project" value="InterPro"/>
</dbReference>
<evidence type="ECO:0000313" key="17">
    <source>
        <dbReference type="EMBL" id="KAK9874687.1"/>
    </source>
</evidence>
<evidence type="ECO:0000256" key="13">
    <source>
        <dbReference type="ARBA" id="ARBA00023136"/>
    </source>
</evidence>
<dbReference type="Gene3D" id="1.10.630.10">
    <property type="entry name" value="Cytochrome P450"/>
    <property type="match status" value="1"/>
</dbReference>
<dbReference type="InterPro" id="IPR036396">
    <property type="entry name" value="Cyt_P450_sf"/>
</dbReference>
<dbReference type="SUPFAM" id="SSF48264">
    <property type="entry name" value="Cytochrome P450"/>
    <property type="match status" value="1"/>
</dbReference>
<evidence type="ECO:0000256" key="15">
    <source>
        <dbReference type="RuleBase" id="RU000461"/>
    </source>
</evidence>
<keyword evidence="12 15" id="KW-0503">Monooxygenase</keyword>
<evidence type="ECO:0000256" key="8">
    <source>
        <dbReference type="ARBA" id="ARBA00022824"/>
    </source>
</evidence>
<evidence type="ECO:0000256" key="1">
    <source>
        <dbReference type="ARBA" id="ARBA00001971"/>
    </source>
</evidence>
<dbReference type="PANTHER" id="PTHR24291:SF189">
    <property type="entry name" value="CYTOCHROME P450 4C3-RELATED"/>
    <property type="match status" value="1"/>
</dbReference>
<keyword evidence="16" id="KW-1133">Transmembrane helix</keyword>
<dbReference type="GO" id="GO:0004497">
    <property type="term" value="F:monooxygenase activity"/>
    <property type="evidence" value="ECO:0007669"/>
    <property type="project" value="UniProtKB-KW"/>
</dbReference>
<comment type="subcellular location">
    <subcellularLocation>
        <location evidence="4">Endoplasmic reticulum membrane</location>
        <topology evidence="4">Peripheral membrane protein</topology>
    </subcellularLocation>
    <subcellularLocation>
        <location evidence="3">Microsome membrane</location>
        <topology evidence="3">Peripheral membrane protein</topology>
    </subcellularLocation>
</comment>
<dbReference type="Proteomes" id="UP001431783">
    <property type="component" value="Unassembled WGS sequence"/>
</dbReference>
<evidence type="ECO:0008006" key="19">
    <source>
        <dbReference type="Google" id="ProtNLM"/>
    </source>
</evidence>
<keyword evidence="11 14" id="KW-0408">Iron</keyword>
<keyword evidence="13 16" id="KW-0472">Membrane</keyword>
<dbReference type="InterPro" id="IPR001128">
    <property type="entry name" value="Cyt_P450"/>
</dbReference>
<accession>A0AAW1U249</accession>
<dbReference type="EMBL" id="JARQZJ010000032">
    <property type="protein sequence ID" value="KAK9874687.1"/>
    <property type="molecule type" value="Genomic_DNA"/>
</dbReference>
<evidence type="ECO:0000313" key="18">
    <source>
        <dbReference type="Proteomes" id="UP001431783"/>
    </source>
</evidence>
<evidence type="ECO:0000256" key="11">
    <source>
        <dbReference type="ARBA" id="ARBA00023004"/>
    </source>
</evidence>
<dbReference type="PRINTS" id="PR00465">
    <property type="entry name" value="EP450IV"/>
</dbReference>
<keyword evidence="18" id="KW-1185">Reference proteome</keyword>
<evidence type="ECO:0000256" key="7">
    <source>
        <dbReference type="ARBA" id="ARBA00022723"/>
    </source>
</evidence>
<evidence type="ECO:0000256" key="4">
    <source>
        <dbReference type="ARBA" id="ARBA00004406"/>
    </source>
</evidence>
<evidence type="ECO:0000256" key="3">
    <source>
        <dbReference type="ARBA" id="ARBA00004174"/>
    </source>
</evidence>
<dbReference type="PANTHER" id="PTHR24291">
    <property type="entry name" value="CYTOCHROME P450 FAMILY 4"/>
    <property type="match status" value="1"/>
</dbReference>
<evidence type="ECO:0000256" key="2">
    <source>
        <dbReference type="ARBA" id="ARBA00003690"/>
    </source>
</evidence>
<dbReference type="InterPro" id="IPR002403">
    <property type="entry name" value="Cyt_P450_E_grp-IV"/>
</dbReference>
<dbReference type="GO" id="GO:0005789">
    <property type="term" value="C:endoplasmic reticulum membrane"/>
    <property type="evidence" value="ECO:0007669"/>
    <property type="project" value="UniProtKB-SubCell"/>
</dbReference>
<dbReference type="PRINTS" id="PR00385">
    <property type="entry name" value="P450"/>
</dbReference>